<protein>
    <submittedName>
        <fullName evidence="10">Uncharacterized protein</fullName>
    </submittedName>
</protein>
<evidence type="ECO:0000313" key="11">
    <source>
        <dbReference type="Proteomes" id="UP000799767"/>
    </source>
</evidence>
<dbReference type="Proteomes" id="UP000799767">
    <property type="component" value="Unassembled WGS sequence"/>
</dbReference>
<keyword evidence="6 9" id="KW-1133">Transmembrane helix</keyword>
<keyword evidence="3" id="KW-1003">Cell membrane</keyword>
<evidence type="ECO:0000256" key="1">
    <source>
        <dbReference type="ARBA" id="ARBA00004429"/>
    </source>
</evidence>
<feature type="transmembrane region" description="Helical" evidence="9">
    <location>
        <begin position="88"/>
        <end position="107"/>
    </location>
</feature>
<evidence type="ECO:0000256" key="5">
    <source>
        <dbReference type="ARBA" id="ARBA00022692"/>
    </source>
</evidence>
<dbReference type="Pfam" id="PF04143">
    <property type="entry name" value="Sulf_transp"/>
    <property type="match status" value="1"/>
</dbReference>
<keyword evidence="11" id="KW-1185">Reference proteome</keyword>
<keyword evidence="5 9" id="KW-0812">Transmembrane</keyword>
<feature type="region of interest" description="Disordered" evidence="8">
    <location>
        <begin position="152"/>
        <end position="176"/>
    </location>
</feature>
<feature type="transmembrane region" description="Helical" evidence="9">
    <location>
        <begin position="190"/>
        <end position="208"/>
    </location>
</feature>
<dbReference type="GO" id="GO:0005886">
    <property type="term" value="C:plasma membrane"/>
    <property type="evidence" value="ECO:0007669"/>
    <property type="project" value="UniProtKB-SubCell"/>
</dbReference>
<evidence type="ECO:0000256" key="4">
    <source>
        <dbReference type="ARBA" id="ARBA00022519"/>
    </source>
</evidence>
<dbReference type="InterPro" id="IPR007272">
    <property type="entry name" value="Sulf_transp_TsuA/YedE"/>
</dbReference>
<organism evidence="10 11">
    <name type="scientific">Neohortaea acidophila</name>
    <dbReference type="NCBI Taxonomy" id="245834"/>
    <lineage>
        <taxon>Eukaryota</taxon>
        <taxon>Fungi</taxon>
        <taxon>Dikarya</taxon>
        <taxon>Ascomycota</taxon>
        <taxon>Pezizomycotina</taxon>
        <taxon>Dothideomycetes</taxon>
        <taxon>Dothideomycetidae</taxon>
        <taxon>Mycosphaerellales</taxon>
        <taxon>Teratosphaeriaceae</taxon>
        <taxon>Neohortaea</taxon>
    </lineage>
</organism>
<accession>A0A6A6Q1M1</accession>
<dbReference type="AlphaFoldDB" id="A0A6A6Q1M1"/>
<evidence type="ECO:0000256" key="8">
    <source>
        <dbReference type="SAM" id="MobiDB-lite"/>
    </source>
</evidence>
<keyword evidence="2" id="KW-0813">Transport</keyword>
<feature type="transmembrane region" description="Helical" evidence="9">
    <location>
        <begin position="344"/>
        <end position="366"/>
    </location>
</feature>
<dbReference type="PANTHER" id="PTHR30574">
    <property type="entry name" value="INNER MEMBRANE PROTEIN YEDE"/>
    <property type="match status" value="1"/>
</dbReference>
<feature type="transmembrane region" description="Helical" evidence="9">
    <location>
        <begin position="314"/>
        <end position="332"/>
    </location>
</feature>
<evidence type="ECO:0000256" key="3">
    <source>
        <dbReference type="ARBA" id="ARBA00022475"/>
    </source>
</evidence>
<sequence length="371" mass="38347">MATSTIDRGRLAPKRALAELASGAVFGAALLASGVYAPSIITAQMTFTSNTMIVVMMGASASSAIIFDLEERFKIPSHTLRPPSNLGFFRYDGNALGGALIGLGMGLTGSCPGTSLVQAGTGMAHGGLVLAGGLLGALAFVKTQSHLQTHFGRTALSNRPPRTPAEDQHHLPPTKPSSLAATLGINPLKLLLIWVPMCLAAIHLVFTQDTSVRQIPAAGLVRPIYGGLLIGVAQLITTLLARHPLGVSTAYEDVARWLTTSRKEGRKSILTPSVIFSLGMALSAMILSFGLRAYGMLSAADTHNSPLNQLGWKAAGQAIAGGITMVFGARLAKGCTSGHGISGLAAFSTSSLITTAAMFAGGILMARVLGY</sequence>
<feature type="transmembrane region" description="Helical" evidence="9">
    <location>
        <begin position="269"/>
        <end position="294"/>
    </location>
</feature>
<gene>
    <name evidence="10" type="ORF">BDY17DRAFT_322405</name>
</gene>
<feature type="transmembrane region" description="Helical" evidence="9">
    <location>
        <begin position="220"/>
        <end position="241"/>
    </location>
</feature>
<dbReference type="GeneID" id="54477802"/>
<dbReference type="EMBL" id="MU001633">
    <property type="protein sequence ID" value="KAF2485573.1"/>
    <property type="molecule type" value="Genomic_DNA"/>
</dbReference>
<keyword evidence="7 9" id="KW-0472">Membrane</keyword>
<evidence type="ECO:0000313" key="10">
    <source>
        <dbReference type="EMBL" id="KAF2485573.1"/>
    </source>
</evidence>
<keyword evidence="4" id="KW-0997">Cell inner membrane</keyword>
<evidence type="ECO:0000256" key="6">
    <source>
        <dbReference type="ARBA" id="ARBA00022989"/>
    </source>
</evidence>
<proteinExistence type="predicted"/>
<name>A0A6A6Q1M1_9PEZI</name>
<reference evidence="10" key="1">
    <citation type="journal article" date="2020" name="Stud. Mycol.">
        <title>101 Dothideomycetes genomes: a test case for predicting lifestyles and emergence of pathogens.</title>
        <authorList>
            <person name="Haridas S."/>
            <person name="Albert R."/>
            <person name="Binder M."/>
            <person name="Bloem J."/>
            <person name="Labutti K."/>
            <person name="Salamov A."/>
            <person name="Andreopoulos B."/>
            <person name="Baker S."/>
            <person name="Barry K."/>
            <person name="Bills G."/>
            <person name="Bluhm B."/>
            <person name="Cannon C."/>
            <person name="Castanera R."/>
            <person name="Culley D."/>
            <person name="Daum C."/>
            <person name="Ezra D."/>
            <person name="Gonzalez J."/>
            <person name="Henrissat B."/>
            <person name="Kuo A."/>
            <person name="Liang C."/>
            <person name="Lipzen A."/>
            <person name="Lutzoni F."/>
            <person name="Magnuson J."/>
            <person name="Mondo S."/>
            <person name="Nolan M."/>
            <person name="Ohm R."/>
            <person name="Pangilinan J."/>
            <person name="Park H.-J."/>
            <person name="Ramirez L."/>
            <person name="Alfaro M."/>
            <person name="Sun H."/>
            <person name="Tritt A."/>
            <person name="Yoshinaga Y."/>
            <person name="Zwiers L.-H."/>
            <person name="Turgeon B."/>
            <person name="Goodwin S."/>
            <person name="Spatafora J."/>
            <person name="Crous P."/>
            <person name="Grigoriev I."/>
        </authorList>
    </citation>
    <scope>NUCLEOTIDE SEQUENCE</scope>
    <source>
        <strain evidence="10">CBS 113389</strain>
    </source>
</reference>
<feature type="transmembrane region" description="Helical" evidence="9">
    <location>
        <begin position="119"/>
        <end position="141"/>
    </location>
</feature>
<evidence type="ECO:0000256" key="9">
    <source>
        <dbReference type="SAM" id="Phobius"/>
    </source>
</evidence>
<dbReference type="PANTHER" id="PTHR30574:SF1">
    <property type="entry name" value="SULPHUR TRANSPORT DOMAIN-CONTAINING PROTEIN"/>
    <property type="match status" value="1"/>
</dbReference>
<dbReference type="RefSeq" id="XP_033592142.1">
    <property type="nucleotide sequence ID" value="XM_033736800.1"/>
</dbReference>
<comment type="subcellular location">
    <subcellularLocation>
        <location evidence="1">Cell inner membrane</location>
        <topology evidence="1">Multi-pass membrane protein</topology>
    </subcellularLocation>
</comment>
<evidence type="ECO:0000256" key="7">
    <source>
        <dbReference type="ARBA" id="ARBA00023136"/>
    </source>
</evidence>
<dbReference type="OrthoDB" id="10254418at2759"/>
<feature type="transmembrane region" description="Helical" evidence="9">
    <location>
        <begin position="20"/>
        <end position="41"/>
    </location>
</feature>
<evidence type="ECO:0000256" key="2">
    <source>
        <dbReference type="ARBA" id="ARBA00022448"/>
    </source>
</evidence>